<dbReference type="Proteomes" id="UP001595756">
    <property type="component" value="Unassembled WGS sequence"/>
</dbReference>
<dbReference type="PANTHER" id="PTHR32552">
    <property type="entry name" value="FERRICHROME IRON RECEPTOR-RELATED"/>
    <property type="match status" value="1"/>
</dbReference>
<keyword evidence="9 10" id="KW-0998">Cell outer membrane</keyword>
<sequence length="773" mass="84311">MEPINEHQPQKSTKRPLSQTTSLSAALCGALTVAPGFALAQTTGVSELSPIQVTGQAPAFKADHVQSVKFQAPLVDTPQTISIVPAEVLEQQGAQSLQDVLRNVPGITFSSGEGGAGWGDMFTIRGFSAEQSITVDGVRDSQLSTRTDIFNMEQAEVYKGTGSIESGVAAVGGSVNLVSKTPHLGSLYRAGLGVGTDQYRRATVDINHQLGESTAFRINAMGHHNRVAGRGPTEFERWGVAPSLSFGLGTPTRVTLSYFHQKDKNIPDFGVPVGRDGERMQHISRDFWGGLKNADIEETEVDAFDLNLEHDFTDKASIRNHSRWSQTKRFTHLTTGGRLLNAPGATHQGQIIPNPGNSNYWGYDNAGNEVYPTGHWAVARLFGNTNSYRGKIFANQTDLNLDFQTGAVRHQMVTGVEYYQESYRKDPYSRWLPNIGNNRWVIDVRDPNTHYDGPWATKTSTDSSGAEVTNLGVYVYDQITLTPQWEVAAGLRHDYYKVKWYEANGQVAPYSQSDGIWSGRLGLIYKPAENGSVYLSYSRASQPSASAAASRSGGGGNANVSSYSPGVANTWELGTKWELFDQRLLATAALFQVERSNPSDTDDLGNPTQRAAKERVRGLELGLAGSFTPRWSAYAGAAFMQSKILEDAGDPLQEGGKMKNVPDMTFNLWTTYDFTPKFSGSLGAQYVGERRFREGNTVSAKGGHSAKVDAPSYWVANAALSYQANKNLNLRLNVNNLFDKFYYQQVSSSSDGFQLFGVPGAGRTVILSAEASF</sequence>
<keyword evidence="4 10" id="KW-1134">Transmembrane beta strand</keyword>
<keyword evidence="12" id="KW-0732">Signal</keyword>
<evidence type="ECO:0000256" key="6">
    <source>
        <dbReference type="ARBA" id="ARBA00023077"/>
    </source>
</evidence>
<gene>
    <name evidence="15" type="ORF">ACFO0J_09075</name>
</gene>
<keyword evidence="6 11" id="KW-0798">TonB box</keyword>
<evidence type="ECO:0000256" key="9">
    <source>
        <dbReference type="ARBA" id="ARBA00023237"/>
    </source>
</evidence>
<comment type="subcellular location">
    <subcellularLocation>
        <location evidence="1 10">Cell outer membrane</location>
        <topology evidence="1 10">Multi-pass membrane protein</topology>
    </subcellularLocation>
</comment>
<evidence type="ECO:0000256" key="10">
    <source>
        <dbReference type="PROSITE-ProRule" id="PRU01360"/>
    </source>
</evidence>
<dbReference type="InterPro" id="IPR036942">
    <property type="entry name" value="Beta-barrel_TonB_sf"/>
</dbReference>
<evidence type="ECO:0000256" key="12">
    <source>
        <dbReference type="SAM" id="SignalP"/>
    </source>
</evidence>
<evidence type="ECO:0000256" key="7">
    <source>
        <dbReference type="ARBA" id="ARBA00023136"/>
    </source>
</evidence>
<dbReference type="CDD" id="cd01347">
    <property type="entry name" value="ligand_gated_channel"/>
    <property type="match status" value="1"/>
</dbReference>
<accession>A0ABV8RXS1</accession>
<keyword evidence="3 10" id="KW-0813">Transport</keyword>
<feature type="signal peptide" evidence="12">
    <location>
        <begin position="1"/>
        <end position="40"/>
    </location>
</feature>
<evidence type="ECO:0000256" key="2">
    <source>
        <dbReference type="ARBA" id="ARBA00009810"/>
    </source>
</evidence>
<keyword evidence="16" id="KW-1185">Reference proteome</keyword>
<dbReference type="NCBIfam" id="TIGR01783">
    <property type="entry name" value="TonB-siderophor"/>
    <property type="match status" value="1"/>
</dbReference>
<comment type="similarity">
    <text evidence="2 10 11">Belongs to the TonB-dependent receptor family.</text>
</comment>
<evidence type="ECO:0000256" key="4">
    <source>
        <dbReference type="ARBA" id="ARBA00022452"/>
    </source>
</evidence>
<keyword evidence="5 10" id="KW-0812">Transmembrane</keyword>
<evidence type="ECO:0000256" key="3">
    <source>
        <dbReference type="ARBA" id="ARBA00022448"/>
    </source>
</evidence>
<evidence type="ECO:0000256" key="8">
    <source>
        <dbReference type="ARBA" id="ARBA00023170"/>
    </source>
</evidence>
<evidence type="ECO:0000256" key="5">
    <source>
        <dbReference type="ARBA" id="ARBA00022692"/>
    </source>
</evidence>
<name>A0ABV8RXS1_9BURK</name>
<dbReference type="InterPro" id="IPR000531">
    <property type="entry name" value="Beta-barrel_TonB"/>
</dbReference>
<feature type="chain" id="PRO_5047342422" evidence="12">
    <location>
        <begin position="41"/>
        <end position="773"/>
    </location>
</feature>
<dbReference type="Gene3D" id="2.170.130.10">
    <property type="entry name" value="TonB-dependent receptor, plug domain"/>
    <property type="match status" value="1"/>
</dbReference>
<dbReference type="PROSITE" id="PS52016">
    <property type="entry name" value="TONB_DEPENDENT_REC_3"/>
    <property type="match status" value="1"/>
</dbReference>
<protein>
    <submittedName>
        <fullName evidence="15">TonB-dependent receptor</fullName>
    </submittedName>
</protein>
<dbReference type="PANTHER" id="PTHR32552:SF83">
    <property type="entry name" value="BLR3904 PROTEIN"/>
    <property type="match status" value="1"/>
</dbReference>
<evidence type="ECO:0000259" key="14">
    <source>
        <dbReference type="Pfam" id="PF07715"/>
    </source>
</evidence>
<dbReference type="SUPFAM" id="SSF56935">
    <property type="entry name" value="Porins"/>
    <property type="match status" value="1"/>
</dbReference>
<feature type="domain" description="TonB-dependent receptor-like beta-barrel" evidence="13">
    <location>
        <begin position="247"/>
        <end position="737"/>
    </location>
</feature>
<dbReference type="EMBL" id="JBHSDY010000005">
    <property type="protein sequence ID" value="MFC4298188.1"/>
    <property type="molecule type" value="Genomic_DNA"/>
</dbReference>
<evidence type="ECO:0000313" key="15">
    <source>
        <dbReference type="EMBL" id="MFC4298188.1"/>
    </source>
</evidence>
<dbReference type="RefSeq" id="WP_376812741.1">
    <property type="nucleotide sequence ID" value="NZ_JBHSDY010000005.1"/>
</dbReference>
<evidence type="ECO:0000256" key="11">
    <source>
        <dbReference type="RuleBase" id="RU003357"/>
    </source>
</evidence>
<organism evidence="15 16">
    <name type="scientific">Castellaniella hirudinis</name>
    <dbReference type="NCBI Taxonomy" id="1144617"/>
    <lineage>
        <taxon>Bacteria</taxon>
        <taxon>Pseudomonadati</taxon>
        <taxon>Pseudomonadota</taxon>
        <taxon>Betaproteobacteria</taxon>
        <taxon>Burkholderiales</taxon>
        <taxon>Alcaligenaceae</taxon>
        <taxon>Castellaniella</taxon>
    </lineage>
</organism>
<feature type="domain" description="TonB-dependent receptor plug" evidence="14">
    <location>
        <begin position="74"/>
        <end position="173"/>
    </location>
</feature>
<proteinExistence type="inferred from homology"/>
<dbReference type="InterPro" id="IPR012910">
    <property type="entry name" value="Plug_dom"/>
</dbReference>
<keyword evidence="7 10" id="KW-0472">Membrane</keyword>
<keyword evidence="8 15" id="KW-0675">Receptor</keyword>
<evidence type="ECO:0000256" key="1">
    <source>
        <dbReference type="ARBA" id="ARBA00004571"/>
    </source>
</evidence>
<comment type="caution">
    <text evidence="15">The sequence shown here is derived from an EMBL/GenBank/DDBJ whole genome shotgun (WGS) entry which is preliminary data.</text>
</comment>
<dbReference type="Pfam" id="PF07715">
    <property type="entry name" value="Plug"/>
    <property type="match status" value="1"/>
</dbReference>
<evidence type="ECO:0000259" key="13">
    <source>
        <dbReference type="Pfam" id="PF00593"/>
    </source>
</evidence>
<dbReference type="Gene3D" id="2.40.170.20">
    <property type="entry name" value="TonB-dependent receptor, beta-barrel domain"/>
    <property type="match status" value="1"/>
</dbReference>
<dbReference type="Pfam" id="PF00593">
    <property type="entry name" value="TonB_dep_Rec_b-barrel"/>
    <property type="match status" value="1"/>
</dbReference>
<dbReference type="InterPro" id="IPR010105">
    <property type="entry name" value="TonB_sidphr_rcpt"/>
</dbReference>
<dbReference type="InterPro" id="IPR037066">
    <property type="entry name" value="Plug_dom_sf"/>
</dbReference>
<reference evidence="16" key="1">
    <citation type="journal article" date="2019" name="Int. J. Syst. Evol. Microbiol.">
        <title>The Global Catalogue of Microorganisms (GCM) 10K type strain sequencing project: providing services to taxonomists for standard genome sequencing and annotation.</title>
        <authorList>
            <consortium name="The Broad Institute Genomics Platform"/>
            <consortium name="The Broad Institute Genome Sequencing Center for Infectious Disease"/>
            <person name="Wu L."/>
            <person name="Ma J."/>
        </authorList>
    </citation>
    <scope>NUCLEOTIDE SEQUENCE [LARGE SCALE GENOMIC DNA]</scope>
    <source>
        <strain evidence="16">CGMCC 1.19029</strain>
    </source>
</reference>
<evidence type="ECO:0000313" key="16">
    <source>
        <dbReference type="Proteomes" id="UP001595756"/>
    </source>
</evidence>
<dbReference type="InterPro" id="IPR039426">
    <property type="entry name" value="TonB-dep_rcpt-like"/>
</dbReference>